<dbReference type="Pfam" id="PF00679">
    <property type="entry name" value="EFG_C"/>
    <property type="match status" value="1"/>
</dbReference>
<feature type="domain" description="Tr-type G" evidence="4">
    <location>
        <begin position="3"/>
        <end position="204"/>
    </location>
</feature>
<dbReference type="InterPro" id="IPR005225">
    <property type="entry name" value="Small_GTP-bd"/>
</dbReference>
<comment type="catalytic activity">
    <reaction evidence="3">
        <text>GTP + H2O = GDP + phosphate + H(+)</text>
        <dbReference type="Rhea" id="RHEA:19669"/>
        <dbReference type="ChEBI" id="CHEBI:15377"/>
        <dbReference type="ChEBI" id="CHEBI:15378"/>
        <dbReference type="ChEBI" id="CHEBI:37565"/>
        <dbReference type="ChEBI" id="CHEBI:43474"/>
        <dbReference type="ChEBI" id="CHEBI:58189"/>
    </reaction>
</comment>
<keyword evidence="6" id="KW-1185">Reference proteome</keyword>
<organism evidence="5 6">
    <name type="scientific">Candidatus Xenohaliotis californiensis</name>
    <dbReference type="NCBI Taxonomy" id="84677"/>
    <lineage>
        <taxon>Bacteria</taxon>
        <taxon>Pseudomonadati</taxon>
        <taxon>Pseudomonadota</taxon>
        <taxon>Alphaproteobacteria</taxon>
        <taxon>Rickettsiales</taxon>
        <taxon>Anaplasmataceae</taxon>
        <taxon>Candidatus Xenohaliotis</taxon>
    </lineage>
</organism>
<dbReference type="Proteomes" id="UP001314181">
    <property type="component" value="Unassembled WGS sequence"/>
</dbReference>
<dbReference type="InterPro" id="IPR047043">
    <property type="entry name" value="BipA_III"/>
</dbReference>
<evidence type="ECO:0000256" key="2">
    <source>
        <dbReference type="ARBA" id="ARBA00023134"/>
    </source>
</evidence>
<dbReference type="PANTHER" id="PTHR42908">
    <property type="entry name" value="TRANSLATION ELONGATION FACTOR-RELATED"/>
    <property type="match status" value="1"/>
</dbReference>
<dbReference type="InterPro" id="IPR027417">
    <property type="entry name" value="P-loop_NTPase"/>
</dbReference>
<dbReference type="PRINTS" id="PR00315">
    <property type="entry name" value="ELONGATNFCT"/>
</dbReference>
<gene>
    <name evidence="3 5" type="primary">bipA</name>
    <name evidence="5" type="ORF">CAXC1_10015</name>
</gene>
<dbReference type="InterPro" id="IPR048876">
    <property type="entry name" value="BipA_C"/>
</dbReference>
<keyword evidence="3" id="KW-0690">Ribosome biogenesis</keyword>
<dbReference type="InterPro" id="IPR047042">
    <property type="entry name" value="BipA_II"/>
</dbReference>
<protein>
    <recommendedName>
        <fullName evidence="3">Large ribosomal subunit assembly factor BipA</fullName>
        <ecNumber evidence="3">3.6.5.-</ecNumber>
    </recommendedName>
    <alternativeName>
        <fullName evidence="3">GTP-binding protein BipA</fullName>
    </alternativeName>
</protein>
<keyword evidence="1 3" id="KW-0547">Nucleotide-binding</keyword>
<dbReference type="Gene3D" id="2.40.30.10">
    <property type="entry name" value="Translation factors"/>
    <property type="match status" value="1"/>
</dbReference>
<keyword evidence="3 5" id="KW-0378">Hydrolase</keyword>
<evidence type="ECO:0000313" key="5">
    <source>
        <dbReference type="EMBL" id="CAK8162602.1"/>
    </source>
</evidence>
<dbReference type="CDD" id="cd16263">
    <property type="entry name" value="BipA_III"/>
    <property type="match status" value="1"/>
</dbReference>
<name>A0ABM9N8F9_9RICK</name>
<feature type="binding site" evidence="3">
    <location>
        <begin position="15"/>
        <end position="20"/>
    </location>
    <ligand>
        <name>GTP</name>
        <dbReference type="ChEBI" id="CHEBI:37565"/>
    </ligand>
</feature>
<dbReference type="InterPro" id="IPR047041">
    <property type="entry name" value="BipA_GTP-bd_dom"/>
</dbReference>
<comment type="function">
    <text evidence="3">A 50S ribosomal subunit assembly protein with GTPase activity, required for 50S subunit assembly at low temperatures, may also play a role in translation. Binds GTP and analogs. Binds the 70S ribosome between the 30S and 50S subunits, in a similar position as ribosome-bound EF-G; it contacts a number of ribosomal proteins, both rRNAs and the A-site tRNA.</text>
</comment>
<feature type="binding site" evidence="3">
    <location>
        <begin position="133"/>
        <end position="136"/>
    </location>
    <ligand>
        <name>GTP</name>
        <dbReference type="ChEBI" id="CHEBI:37565"/>
    </ligand>
</feature>
<comment type="subunit">
    <text evidence="3">Monomer.</text>
</comment>
<dbReference type="Pfam" id="PF00009">
    <property type="entry name" value="GTP_EFTU"/>
    <property type="match status" value="1"/>
</dbReference>
<dbReference type="EC" id="3.6.5.-" evidence="3"/>
<dbReference type="InterPro" id="IPR035647">
    <property type="entry name" value="EFG_III/V"/>
</dbReference>
<dbReference type="InterPro" id="IPR042116">
    <property type="entry name" value="TypA/BipA_C"/>
</dbReference>
<dbReference type="GO" id="GO:0016787">
    <property type="term" value="F:hydrolase activity"/>
    <property type="evidence" value="ECO:0007669"/>
    <property type="project" value="UniProtKB-KW"/>
</dbReference>
<dbReference type="HAMAP" id="MF_00849">
    <property type="entry name" value="BipA"/>
    <property type="match status" value="1"/>
</dbReference>
<dbReference type="SMART" id="SM00838">
    <property type="entry name" value="EFG_C"/>
    <property type="match status" value="1"/>
</dbReference>
<dbReference type="Pfam" id="PF03144">
    <property type="entry name" value="GTP_EFTU_D2"/>
    <property type="match status" value="1"/>
</dbReference>
<evidence type="ECO:0000313" key="6">
    <source>
        <dbReference type="Proteomes" id="UP001314181"/>
    </source>
</evidence>
<keyword evidence="2 3" id="KW-0342">GTP-binding</keyword>
<dbReference type="PROSITE" id="PS51722">
    <property type="entry name" value="G_TR_2"/>
    <property type="match status" value="1"/>
</dbReference>
<comment type="subcellular location">
    <subcellularLocation>
        <location evidence="3">Cytoplasm</location>
    </subcellularLocation>
    <text evidence="3">Binds to ribosomes.</text>
</comment>
<dbReference type="RefSeq" id="WP_338363695.1">
    <property type="nucleotide sequence ID" value="NZ_CAWVOK010000011.1"/>
</dbReference>
<evidence type="ECO:0000259" key="4">
    <source>
        <dbReference type="PROSITE" id="PS51722"/>
    </source>
</evidence>
<dbReference type="CDD" id="cd01891">
    <property type="entry name" value="TypA_BipA"/>
    <property type="match status" value="1"/>
</dbReference>
<evidence type="ECO:0000256" key="3">
    <source>
        <dbReference type="HAMAP-Rule" id="MF_00849"/>
    </source>
</evidence>
<dbReference type="SUPFAM" id="SSF54980">
    <property type="entry name" value="EF-G C-terminal domain-like"/>
    <property type="match status" value="2"/>
</dbReference>
<dbReference type="CDD" id="cd03691">
    <property type="entry name" value="BipA_TypA_II"/>
    <property type="match status" value="1"/>
</dbReference>
<dbReference type="InterPro" id="IPR009000">
    <property type="entry name" value="Transl_B-barrel_sf"/>
</dbReference>
<dbReference type="Gene3D" id="3.40.50.300">
    <property type="entry name" value="P-loop containing nucleotide triphosphate hydrolases"/>
    <property type="match status" value="1"/>
</dbReference>
<keyword evidence="3" id="KW-0820">tRNA-binding</keyword>
<keyword evidence="3" id="KW-0963">Cytoplasm</keyword>
<comment type="similarity">
    <text evidence="3">Belongs to the TRAFAC class translation factor GTPase superfamily. Classic translation factor GTPase family. BipA subfamily.</text>
</comment>
<dbReference type="SUPFAM" id="SSF50447">
    <property type="entry name" value="Translation proteins"/>
    <property type="match status" value="1"/>
</dbReference>
<reference evidence="5 6" key="1">
    <citation type="submission" date="2024-01" db="EMBL/GenBank/DDBJ databases">
        <authorList>
            <person name="Kunselman E."/>
        </authorList>
    </citation>
    <scope>NUCLEOTIDE SEQUENCE [LARGE SCALE GENOMIC DNA]</scope>
    <source>
        <strain evidence="5">2 abalone samples</strain>
    </source>
</reference>
<dbReference type="InterPro" id="IPR035651">
    <property type="entry name" value="BipA_V"/>
</dbReference>
<dbReference type="Gene3D" id="3.30.70.240">
    <property type="match status" value="1"/>
</dbReference>
<evidence type="ECO:0000256" key="1">
    <source>
        <dbReference type="ARBA" id="ARBA00022741"/>
    </source>
</evidence>
<dbReference type="NCBIfam" id="TIGR00231">
    <property type="entry name" value="small_GTP"/>
    <property type="match status" value="1"/>
</dbReference>
<dbReference type="InterPro" id="IPR004161">
    <property type="entry name" value="EFTu-like_2"/>
</dbReference>
<dbReference type="InterPro" id="IPR006298">
    <property type="entry name" value="BipA"/>
</dbReference>
<dbReference type="SUPFAM" id="SSF52540">
    <property type="entry name" value="P-loop containing nucleoside triphosphate hydrolases"/>
    <property type="match status" value="1"/>
</dbReference>
<dbReference type="InterPro" id="IPR000640">
    <property type="entry name" value="EFG_V-like"/>
</dbReference>
<dbReference type="EMBL" id="CAWVOK010000011">
    <property type="protein sequence ID" value="CAK8162602.1"/>
    <property type="molecule type" value="Genomic_DNA"/>
</dbReference>
<sequence length="616" mass="68835">MTNDIRNIAIIAHVDHGKTTLIDSMFKQSGVFRNNQTMTERLMDSNDLEKERGITILSKCTAITVHDENEQEVRLNIIDTPGHADFGGEVERVLSMSNGVLLLVDSAEGVMPQTKFVLSKALKANLKPIVVVNKIDKQDARANEVVDEIIELLITLDATDDQLNCPVLYASGRNGWCVCSLEKDPRDNLKPLFNTIIKTIKHPKYDYNAPFKMLVTMLDSDQFMGKMLIGKIYQGTIAVNTSIKAINLNGETIEQGRLTKLFRFEGIKKVPTEKAVAGDIIAVSGMEKASVSDTIADIKITTPLETKPIDPPTMSITIAVNDSPLAGQEGDKLTSRAIKDRLIKEAETNVAIKIEELDDKEAFKVSGRGELQLGVLIETMRREGYELSISRPKVLFKKDETTNQILEPVEEVIIDVDEEFSGSVIEKMNSRKGIMLDMKTTSQNKTRLSFIIPSRCLIGYHSEFLTDTRGTGVINKIFHGYKAHKGSMGYKRKGALISTEKGAVTAYSLNNIQERGKLFVRPQDVVYQGMVVGIHSRDSDLEVNPIKGKQLTNMRASGTDEMIKLSPPVLFSLEEMISFIEDDELVEVTPKGLRMRKKYLDPNERKRMSRSSKKDY</sequence>
<comment type="caution">
    <text evidence="5">The sequence shown here is derived from an EMBL/GenBank/DDBJ whole genome shotgun (WGS) entry which is preliminary data.</text>
</comment>
<keyword evidence="3" id="KW-0694">RNA-binding</keyword>
<dbReference type="InterPro" id="IPR000795">
    <property type="entry name" value="T_Tr_GTP-bd_dom"/>
</dbReference>
<dbReference type="NCBIfam" id="TIGR01394">
    <property type="entry name" value="TypA_BipA"/>
    <property type="match status" value="1"/>
</dbReference>
<accession>A0ABM9N8F9</accession>
<dbReference type="Pfam" id="PF21018">
    <property type="entry name" value="BipA_C"/>
    <property type="match status" value="1"/>
</dbReference>
<dbReference type="PANTHER" id="PTHR42908:SF8">
    <property type="entry name" value="TR-TYPE G DOMAIN-CONTAINING PROTEIN"/>
    <property type="match status" value="1"/>
</dbReference>
<dbReference type="Gene3D" id="3.30.70.870">
    <property type="entry name" value="Elongation Factor G (Translational Gtpase), domain 3"/>
    <property type="match status" value="1"/>
</dbReference>
<proteinExistence type="inferred from homology"/>
<dbReference type="Gene3D" id="2.40.50.250">
    <property type="entry name" value="bipa protein"/>
    <property type="match status" value="1"/>
</dbReference>
<dbReference type="CDD" id="cd03710">
    <property type="entry name" value="BipA_TypA_C"/>
    <property type="match status" value="1"/>
</dbReference>
<keyword evidence="3" id="KW-0699">rRNA-binding</keyword>